<evidence type="ECO:0000313" key="2">
    <source>
        <dbReference type="Proteomes" id="UP001468345"/>
    </source>
</evidence>
<organism evidence="1 2">
    <name type="scientific">Staphylococcus casei</name>
    <dbReference type="NCBI Taxonomy" id="201828"/>
    <lineage>
        <taxon>Bacteria</taxon>
        <taxon>Bacillati</taxon>
        <taxon>Bacillota</taxon>
        <taxon>Bacilli</taxon>
        <taxon>Bacillales</taxon>
        <taxon>Staphylococcaceae</taxon>
        <taxon>Staphylococcus</taxon>
    </lineage>
</organism>
<proteinExistence type="predicted"/>
<evidence type="ECO:0000313" key="1">
    <source>
        <dbReference type="EMBL" id="WZG10025.1"/>
    </source>
</evidence>
<gene>
    <name evidence="1" type="ORF">SHJJP9002_002001</name>
</gene>
<sequence length="44" mass="4969">MKLFKNILLLVTGVLVIRALLLSVDNSNEEKIENKVSVQDKQKS</sequence>
<protein>
    <submittedName>
        <fullName evidence="1">Uncharacterized protein</fullName>
    </submittedName>
</protein>
<dbReference type="EMBL" id="CP133006">
    <property type="protein sequence ID" value="WZG10025.1"/>
    <property type="molecule type" value="Genomic_DNA"/>
</dbReference>
<dbReference type="RefSeq" id="WP_256121753.1">
    <property type="nucleotide sequence ID" value="NZ_CP133006.1"/>
</dbReference>
<name>A0ABZ2WDW7_9STAP</name>
<accession>A0ABZ2WDW7</accession>
<reference evidence="1 2" key="1">
    <citation type="journal article" date="2024" name="ISME J.">
        <title>Staphylococcus epidermidis bacteriocin A37 kills natural competitors with a unique mechanism of action.</title>
        <authorList>
            <person name="Puls J.S."/>
            <person name="Winnerling B."/>
            <person name="Power J.J."/>
            <person name="Kruger A.M."/>
            <person name="Brajtenbach D."/>
            <person name="Johnson M."/>
            <person name="Bilici K."/>
            <person name="Camus L."/>
            <person name="Fliesswasser T."/>
            <person name="Schneider T."/>
            <person name="Sahl H.G."/>
            <person name="Ghosal D."/>
            <person name="Kubitscheck U."/>
            <person name="Heilbronner S."/>
            <person name="Grein F."/>
        </authorList>
    </citation>
    <scope>NUCLEOTIDE SEQUENCE [LARGE SCALE GENOMIC DNA]</scope>
    <source>
        <strain evidence="1 2">SCK7</strain>
    </source>
</reference>
<keyword evidence="2" id="KW-1185">Reference proteome</keyword>
<dbReference type="Proteomes" id="UP001468345">
    <property type="component" value="Chromosome"/>
</dbReference>